<dbReference type="AlphaFoldDB" id="A0A4S9AKM8"/>
<feature type="domain" description="SURP motif" evidence="8">
    <location>
        <begin position="130"/>
        <end position="172"/>
    </location>
</feature>
<reference evidence="9 10" key="1">
    <citation type="submission" date="2018-10" db="EMBL/GenBank/DDBJ databases">
        <title>Fifty Aureobasidium pullulans genomes reveal a recombining polyextremotolerant generalist.</title>
        <authorList>
            <person name="Gostincar C."/>
            <person name="Turk M."/>
            <person name="Zajc J."/>
            <person name="Gunde-Cimerman N."/>
        </authorList>
    </citation>
    <scope>NUCLEOTIDE SEQUENCE [LARGE SCALE GENOMIC DNA]</scope>
    <source>
        <strain evidence="9 10">EXF-10659</strain>
    </source>
</reference>
<feature type="region of interest" description="Disordered" evidence="7">
    <location>
        <begin position="1"/>
        <end position="24"/>
    </location>
</feature>
<dbReference type="GO" id="GO:0045292">
    <property type="term" value="P:mRNA cis splicing, via spliceosome"/>
    <property type="evidence" value="ECO:0007669"/>
    <property type="project" value="InterPro"/>
</dbReference>
<dbReference type="Proteomes" id="UP000308802">
    <property type="component" value="Unassembled WGS sequence"/>
</dbReference>
<dbReference type="InterPro" id="IPR045146">
    <property type="entry name" value="SF3A1"/>
</dbReference>
<dbReference type="InterPro" id="IPR022030">
    <property type="entry name" value="SF3A1_dom"/>
</dbReference>
<dbReference type="PANTHER" id="PTHR15316">
    <property type="entry name" value="SPLICEOSOME ASSOCIATED PROTEIN 114/SWAP SPLICING FACTOR-RELATED"/>
    <property type="match status" value="1"/>
</dbReference>
<evidence type="ECO:0000256" key="2">
    <source>
        <dbReference type="ARBA" id="ARBA00022664"/>
    </source>
</evidence>
<dbReference type="GO" id="GO:0071004">
    <property type="term" value="C:U2-type prespliceosome"/>
    <property type="evidence" value="ECO:0007669"/>
    <property type="project" value="TreeGrafter"/>
</dbReference>
<dbReference type="EMBL" id="QZAO01000007">
    <property type="protein sequence ID" value="THW80305.1"/>
    <property type="molecule type" value="Genomic_DNA"/>
</dbReference>
<feature type="region of interest" description="Disordered" evidence="7">
    <location>
        <begin position="547"/>
        <end position="566"/>
    </location>
</feature>
<dbReference type="InterPro" id="IPR035967">
    <property type="entry name" value="SWAP/Surp_sf"/>
</dbReference>
<evidence type="ECO:0000256" key="5">
    <source>
        <dbReference type="ARBA" id="ARBA00023187"/>
    </source>
</evidence>
<dbReference type="GO" id="GO:0000381">
    <property type="term" value="P:regulation of alternative mRNA splicing, via spliceosome"/>
    <property type="evidence" value="ECO:0007669"/>
    <property type="project" value="TreeGrafter"/>
</dbReference>
<feature type="domain" description="SURP motif" evidence="8">
    <location>
        <begin position="34"/>
        <end position="76"/>
    </location>
</feature>
<comment type="caution">
    <text evidence="9">The sequence shown here is derived from an EMBL/GenBank/DDBJ whole genome shotgun (WGS) entry which is preliminary data.</text>
</comment>
<feature type="compositionally biased region" description="Polar residues" evidence="7">
    <location>
        <begin position="784"/>
        <end position="797"/>
    </location>
</feature>
<feature type="region of interest" description="Disordered" evidence="7">
    <location>
        <begin position="474"/>
        <end position="529"/>
    </location>
</feature>
<keyword evidence="2" id="KW-0507">mRNA processing</keyword>
<dbReference type="GO" id="GO:0003723">
    <property type="term" value="F:RNA binding"/>
    <property type="evidence" value="ECO:0007669"/>
    <property type="project" value="InterPro"/>
</dbReference>
<accession>A0A4S9AKM8</accession>
<evidence type="ECO:0000256" key="4">
    <source>
        <dbReference type="ARBA" id="ARBA00022737"/>
    </source>
</evidence>
<feature type="compositionally biased region" description="Polar residues" evidence="7">
    <location>
        <begin position="482"/>
        <end position="508"/>
    </location>
</feature>
<dbReference type="PANTHER" id="PTHR15316:SF1">
    <property type="entry name" value="SPLICING FACTOR 3A SUBUNIT 1"/>
    <property type="match status" value="1"/>
</dbReference>
<comment type="subcellular location">
    <subcellularLocation>
        <location evidence="1">Nucleus</location>
    </subcellularLocation>
</comment>
<dbReference type="SMART" id="SM00648">
    <property type="entry name" value="SWAP"/>
    <property type="match status" value="2"/>
</dbReference>
<gene>
    <name evidence="9" type="ORF">D6D19_00577</name>
</gene>
<dbReference type="PROSITE" id="PS50128">
    <property type="entry name" value="SURP"/>
    <property type="match status" value="2"/>
</dbReference>
<feature type="compositionally biased region" description="Polar residues" evidence="7">
    <location>
        <begin position="707"/>
        <end position="722"/>
    </location>
</feature>
<dbReference type="GO" id="GO:0071013">
    <property type="term" value="C:catalytic step 2 spliceosome"/>
    <property type="evidence" value="ECO:0007669"/>
    <property type="project" value="TreeGrafter"/>
</dbReference>
<evidence type="ECO:0000313" key="10">
    <source>
        <dbReference type="Proteomes" id="UP000308802"/>
    </source>
</evidence>
<evidence type="ECO:0000256" key="6">
    <source>
        <dbReference type="ARBA" id="ARBA00023242"/>
    </source>
</evidence>
<proteinExistence type="predicted"/>
<keyword evidence="3" id="KW-0747">Spliceosome</keyword>
<keyword evidence="5" id="KW-0508">mRNA splicing</keyword>
<evidence type="ECO:0000256" key="1">
    <source>
        <dbReference type="ARBA" id="ARBA00004123"/>
    </source>
</evidence>
<evidence type="ECO:0000256" key="3">
    <source>
        <dbReference type="ARBA" id="ARBA00022728"/>
    </source>
</evidence>
<feature type="region of interest" description="Disordered" evidence="7">
    <location>
        <begin position="649"/>
        <end position="895"/>
    </location>
</feature>
<feature type="compositionally biased region" description="Pro residues" evidence="7">
    <location>
        <begin position="305"/>
        <end position="324"/>
    </location>
</feature>
<sequence>MAPAPLLERNDTPDNTDFKPPPGVILPPKEFRTLLEKTAGYIVRNGPAFEARIRDSAENNPKLQFVLPDNPYHPFYLWRLEEIKEGRGTDVAAGREGDVAAPKKKQGPAAPPDFHFSARMPNISSVDLEVIKLTAIFVAKNGRTWMTTLSQREARNPQFDFLRPQHSFYQFFSRLVDQYTEILNTQGQQQEEVVAELEKNVDNKYRVLESAKKRAEWVKFQEAQKVKKEEEHEAEKLAYAQIDWHDFVVVETILFTEADDQTELPPPTSLNDIQSASLEQKAQMSLAPSGMRIEEAMPGQETYYQPPPSQMPPPSSYSPAPPAFSPAQQTGFAPPPRTPQEQEEDARIAERTAERQRAEQAQAAARGQGPMRIRNDYVPRAQARRQNAATALCPNCKQQIPFNELEQHMKIEMLDPRWREQSRIAAQRSSTTNLSTADVANNLKRLASQRSDVFDPVTGQAVSDEEAQRRKRIELSSYDGVNPSQSGPPGASGNQPPDVQEQVATQGRTSSSNFSTPSSSTRHQHNYNNMEDSTKRGLIQQLAMLQNTSKHSPDSPLPDCKTPGTGDQMIYPNAPLQPTPSGSPVLSAYHLGQPSPSAQTHLEASTIATPSTQNSKIYSPSSLSAQITPIYSPNLANAHSFASISPYMNASHQNTSSPSQYRQPTLQSPYQPTQRSLPPGLTSSPSFGSTSQGARHFNTDPFERHYPQTQPSHVQSSRGSNQARHHPYGSPPNRGSHTSQALPHGSPQPQPRAGTSTPQCVYSERPESSRAYNGALVSSLPPGTASSRGPRNMQQPHRPNASHLPTTSRSTTPQPRPHGPPQFYLPPGASQPSLPSQSSPGPLSNTFSSSVFPSSPAAKLQPPSSLGASQSHVREMPQAFQSKLPQTSPPPREQPRARVWADWLEIVADFEVQLQAESYEDGTIEKQKALLKRVQERSLSKLRAHEFLEYVTLDYNALFKPSKVRIFDFYVMQALLFNGDFVLLVSSRTKKSPCIEPPQSFWHAYDLSKYRHHAEIELHMHTTLNRITNLIPDELVLCPGYERHDSPVNAVNKNGDVQYGWSTTLCYEVKLSDPLPKLLNLSAEFMVHSINRKHIKDIKNMDPMWKAKILDIFKAREESEDALQNMREAWC</sequence>
<evidence type="ECO:0000256" key="7">
    <source>
        <dbReference type="SAM" id="MobiDB-lite"/>
    </source>
</evidence>
<organism evidence="9 10">
    <name type="scientific">Aureobasidium pullulans</name>
    <name type="common">Black yeast</name>
    <name type="synonym">Pullularia pullulans</name>
    <dbReference type="NCBI Taxonomy" id="5580"/>
    <lineage>
        <taxon>Eukaryota</taxon>
        <taxon>Fungi</taxon>
        <taxon>Dikarya</taxon>
        <taxon>Ascomycota</taxon>
        <taxon>Pezizomycotina</taxon>
        <taxon>Dothideomycetes</taxon>
        <taxon>Dothideomycetidae</taxon>
        <taxon>Dothideales</taxon>
        <taxon>Saccotheciaceae</taxon>
        <taxon>Aureobasidium</taxon>
    </lineage>
</organism>
<dbReference type="InterPro" id="IPR000061">
    <property type="entry name" value="Surp"/>
</dbReference>
<dbReference type="Pfam" id="PF01805">
    <property type="entry name" value="Surp"/>
    <property type="match status" value="2"/>
</dbReference>
<dbReference type="FunFam" id="1.10.10.790:FF:000001">
    <property type="entry name" value="Splicing factor 3a, subunit 1"/>
    <property type="match status" value="1"/>
</dbReference>
<feature type="compositionally biased region" description="Low complexity" evidence="7">
    <location>
        <begin position="509"/>
        <end position="521"/>
    </location>
</feature>
<evidence type="ECO:0000259" key="8">
    <source>
        <dbReference type="PROSITE" id="PS50128"/>
    </source>
</evidence>
<feature type="compositionally biased region" description="Low complexity" evidence="7">
    <location>
        <begin position="825"/>
        <end position="858"/>
    </location>
</feature>
<feature type="compositionally biased region" description="Basic and acidic residues" evidence="7">
    <location>
        <begin position="345"/>
        <end position="358"/>
    </location>
</feature>
<dbReference type="GO" id="GO:0005686">
    <property type="term" value="C:U2 snRNP"/>
    <property type="evidence" value="ECO:0007669"/>
    <property type="project" value="TreeGrafter"/>
</dbReference>
<dbReference type="Gene3D" id="1.10.10.790">
    <property type="entry name" value="Surp module"/>
    <property type="match status" value="2"/>
</dbReference>
<evidence type="ECO:0000313" key="9">
    <source>
        <dbReference type="EMBL" id="THW80305.1"/>
    </source>
</evidence>
<name>A0A4S9AKM8_AURPU</name>
<dbReference type="SUPFAM" id="SSF109905">
    <property type="entry name" value="Surp module (SWAP domain)"/>
    <property type="match status" value="2"/>
</dbReference>
<keyword evidence="6" id="KW-0539">Nucleus</keyword>
<dbReference type="Pfam" id="PF12230">
    <property type="entry name" value="PRP21_like_P"/>
    <property type="match status" value="1"/>
</dbReference>
<protein>
    <recommendedName>
        <fullName evidence="8">SURP motif domain-containing protein</fullName>
    </recommendedName>
</protein>
<feature type="region of interest" description="Disordered" evidence="7">
    <location>
        <begin position="300"/>
        <end position="374"/>
    </location>
</feature>
<dbReference type="FunFam" id="1.10.10.790:FF:000002">
    <property type="entry name" value="Splicing factor 3A subunit 1"/>
    <property type="match status" value="1"/>
</dbReference>
<feature type="compositionally biased region" description="Basic and acidic residues" evidence="7">
    <location>
        <begin position="697"/>
        <end position="706"/>
    </location>
</feature>
<keyword evidence="4" id="KW-0677">Repeat</keyword>
<feature type="compositionally biased region" description="Polar residues" evidence="7">
    <location>
        <begin position="862"/>
        <end position="871"/>
    </location>
</feature>
<feature type="compositionally biased region" description="Polar residues" evidence="7">
    <location>
        <begin position="649"/>
        <end position="693"/>
    </location>
</feature>
<feature type="compositionally biased region" description="Pro residues" evidence="7">
    <location>
        <begin position="814"/>
        <end position="824"/>
    </location>
</feature>